<dbReference type="EMBL" id="OV121133">
    <property type="protein sequence ID" value="CAH0550028.1"/>
    <property type="molecule type" value="Genomic_DNA"/>
</dbReference>
<protein>
    <recommendedName>
        <fullName evidence="4">JmjC domain-containing protein</fullName>
    </recommendedName>
</protein>
<comment type="function">
    <text evidence="3">May play a role in cellular stress response.</text>
</comment>
<dbReference type="PROSITE" id="PS51184">
    <property type="entry name" value="JMJC"/>
    <property type="match status" value="1"/>
</dbReference>
<evidence type="ECO:0000313" key="6">
    <source>
        <dbReference type="Proteomes" id="UP001154078"/>
    </source>
</evidence>
<dbReference type="AlphaFoldDB" id="A0A9P0AX76"/>
<dbReference type="Gene3D" id="2.60.120.650">
    <property type="entry name" value="Cupin"/>
    <property type="match status" value="1"/>
</dbReference>
<dbReference type="GO" id="GO:0005737">
    <property type="term" value="C:cytoplasm"/>
    <property type="evidence" value="ECO:0007669"/>
    <property type="project" value="UniProtKB-SubCell"/>
</dbReference>
<sequence length="392" mass="46723">MNSNYAVDPIQMRFLIENCKEPLRFKNYIGCNVMEWSLEKWKAILKDEIMEFRCGVSKYTKNPQWERTTKIEHMKFDDFLTTMETNSKKWLYFDYKYLKDWLSNVEELKNEISWEAFGFPELNFEHSTLWIGSKGAHTPCHKDTYGSNIIFQIFGQKEWIIFPPEENLQQTRIPYEESSIYSKLNFYSPNPKDFKALSRCRKITLNPGDVLFLPNKWWHYVENLETSISLNTWISMEVDHEERINESLIQLIISQFSKDLNKDQQKILLNPNIQDEIQNLNFATAIETVNFCKEKFMEEQKNKKFKSEQNENAKPQNFLSVDKILDENVFIEKVNVMSNEEFHQYIENKSKNFKIDTNFDDNEIRNNCIEKTIDAFTDPDVISLVKQKLLNS</sequence>
<keyword evidence="6" id="KW-1185">Reference proteome</keyword>
<dbReference type="Proteomes" id="UP001154078">
    <property type="component" value="Chromosome 2"/>
</dbReference>
<reference evidence="5" key="1">
    <citation type="submission" date="2021-12" db="EMBL/GenBank/DDBJ databases">
        <authorList>
            <person name="King R."/>
        </authorList>
    </citation>
    <scope>NUCLEOTIDE SEQUENCE</scope>
</reference>
<evidence type="ECO:0000256" key="2">
    <source>
        <dbReference type="ARBA" id="ARBA00022490"/>
    </source>
</evidence>
<dbReference type="SMART" id="SM00558">
    <property type="entry name" value="JmjC"/>
    <property type="match status" value="1"/>
</dbReference>
<gene>
    <name evidence="5" type="ORF">MELIAE_LOCUS2945</name>
</gene>
<dbReference type="PANTHER" id="PTHR12461:SF43">
    <property type="entry name" value="HSPB1-ASSOCIATED PROTEIN 1"/>
    <property type="match status" value="1"/>
</dbReference>
<dbReference type="InterPro" id="IPR041667">
    <property type="entry name" value="Cupin_8"/>
</dbReference>
<accession>A0A9P0AX76</accession>
<comment type="subcellular location">
    <subcellularLocation>
        <location evidence="1">Cytoplasm</location>
    </subcellularLocation>
</comment>
<evidence type="ECO:0000256" key="3">
    <source>
        <dbReference type="ARBA" id="ARBA00037342"/>
    </source>
</evidence>
<dbReference type="PANTHER" id="PTHR12461">
    <property type="entry name" value="HYPOXIA-INDUCIBLE FACTOR 1 ALPHA INHIBITOR-RELATED"/>
    <property type="match status" value="1"/>
</dbReference>
<organism evidence="5 6">
    <name type="scientific">Brassicogethes aeneus</name>
    <name type="common">Rape pollen beetle</name>
    <name type="synonym">Meligethes aeneus</name>
    <dbReference type="NCBI Taxonomy" id="1431903"/>
    <lineage>
        <taxon>Eukaryota</taxon>
        <taxon>Metazoa</taxon>
        <taxon>Ecdysozoa</taxon>
        <taxon>Arthropoda</taxon>
        <taxon>Hexapoda</taxon>
        <taxon>Insecta</taxon>
        <taxon>Pterygota</taxon>
        <taxon>Neoptera</taxon>
        <taxon>Endopterygota</taxon>
        <taxon>Coleoptera</taxon>
        <taxon>Polyphaga</taxon>
        <taxon>Cucujiformia</taxon>
        <taxon>Nitidulidae</taxon>
        <taxon>Meligethinae</taxon>
        <taxon>Brassicogethes</taxon>
    </lineage>
</organism>
<dbReference type="InterPro" id="IPR003347">
    <property type="entry name" value="JmjC_dom"/>
</dbReference>
<feature type="domain" description="JmjC" evidence="4">
    <location>
        <begin position="94"/>
        <end position="249"/>
    </location>
</feature>
<dbReference type="OrthoDB" id="438164at2759"/>
<dbReference type="SUPFAM" id="SSF51197">
    <property type="entry name" value="Clavaminate synthase-like"/>
    <property type="match status" value="1"/>
</dbReference>
<name>A0A9P0AX76_BRAAE</name>
<proteinExistence type="predicted"/>
<evidence type="ECO:0000259" key="4">
    <source>
        <dbReference type="PROSITE" id="PS51184"/>
    </source>
</evidence>
<evidence type="ECO:0000256" key="1">
    <source>
        <dbReference type="ARBA" id="ARBA00004496"/>
    </source>
</evidence>
<keyword evidence="2" id="KW-0963">Cytoplasm</keyword>
<dbReference type="Pfam" id="PF13621">
    <property type="entry name" value="Cupin_8"/>
    <property type="match status" value="1"/>
</dbReference>
<evidence type="ECO:0000313" key="5">
    <source>
        <dbReference type="EMBL" id="CAH0550028.1"/>
    </source>
</evidence>